<accession>W6NJD9</accession>
<reference evidence="1" key="1">
    <citation type="submission" date="2013-03" db="EMBL/GenBank/DDBJ databases">
        <authorList>
            <person name="Aslett M."/>
        </authorList>
    </citation>
    <scope>NUCLEOTIDE SEQUENCE [LARGE SCALE GENOMIC DNA]</scope>
    <source>
        <strain evidence="1">ISE/inbred ISE</strain>
    </source>
</reference>
<evidence type="ECO:0000313" key="1">
    <source>
        <dbReference type="EMBL" id="CDL96980.1"/>
    </source>
</evidence>
<proteinExistence type="predicted"/>
<dbReference type="AlphaFoldDB" id="W6NJD9"/>
<dbReference type="EMBL" id="CAVP010060909">
    <property type="protein sequence ID" value="CDL96980.1"/>
    <property type="molecule type" value="Genomic_DNA"/>
</dbReference>
<reference evidence="1" key="2">
    <citation type="submission" date="2013-05" db="EMBL/GenBank/DDBJ databases">
        <title>The genome and transcriptome of Haemonchus contortus: a key model parasite for drug and vaccine discovery.</title>
        <authorList>
            <person name="Laing R."/>
            <person name="Kikuchi T."/>
            <person name="Martinelli A."/>
            <person name="Tsai I.J."/>
            <person name="Beech R.N."/>
            <person name="Redman E."/>
            <person name="Holroyd N."/>
            <person name="Bartley D.J."/>
            <person name="Beasley H."/>
            <person name="Britton C."/>
            <person name="Curran D."/>
            <person name="Devaney E."/>
            <person name="Gilabert A."/>
            <person name="Jackson F."/>
            <person name="Hunt M."/>
            <person name="Johnston S."/>
            <person name="Kryukov I."/>
            <person name="Li K."/>
            <person name="Morrison A.A."/>
            <person name="Reid A.J."/>
            <person name="Sargison N."/>
            <person name="Saunders G."/>
            <person name="Wasmuth J.D."/>
            <person name="Wolstenholme A."/>
            <person name="Berriman M."/>
            <person name="Gilleard J.S."/>
            <person name="Cotton J.A."/>
        </authorList>
    </citation>
    <scope>NUCLEOTIDE SEQUENCE [LARGE SCALE GENOMIC DNA]</scope>
    <source>
        <strain evidence="1">ISE/inbred ISE</strain>
    </source>
</reference>
<protein>
    <submittedName>
        <fullName evidence="1">Protein POD-2, isoform c</fullName>
    </submittedName>
</protein>
<comment type="caution">
    <text evidence="1">The sequence shown here is derived from an EMBL/GenBank/DDBJ whole genome shotgun (WGS) entry which is preliminary data.</text>
</comment>
<organism evidence="1">
    <name type="scientific">Haemonchus contortus</name>
    <name type="common">Barber pole worm</name>
    <dbReference type="NCBI Taxonomy" id="6289"/>
    <lineage>
        <taxon>Eukaryota</taxon>
        <taxon>Metazoa</taxon>
        <taxon>Ecdysozoa</taxon>
        <taxon>Nematoda</taxon>
        <taxon>Chromadorea</taxon>
        <taxon>Rhabditida</taxon>
        <taxon>Rhabditina</taxon>
        <taxon>Rhabditomorpha</taxon>
        <taxon>Strongyloidea</taxon>
        <taxon>Trichostrongylidae</taxon>
        <taxon>Haemonchus</taxon>
    </lineage>
</organism>
<feature type="non-terminal residue" evidence="1">
    <location>
        <position position="1"/>
    </location>
</feature>
<gene>
    <name evidence="1" type="ORF">HCOI_01880600</name>
</gene>
<name>W6NJD9_HAECO</name>
<sequence length="103" mass="11893">VDLLGSERLELWRIPSEARLVSDRLSNLHVFKYDDPDKCFSRLFVRELLEIPLRTGESFDLVEDAIMAQLDSACGAFNVTMRKFKKSVLLKSNYTFPEIHRSG</sequence>